<dbReference type="Gene3D" id="1.10.510.10">
    <property type="entry name" value="Transferase(Phosphotransferase) domain 1"/>
    <property type="match status" value="1"/>
</dbReference>
<evidence type="ECO:0000256" key="7">
    <source>
        <dbReference type="ARBA" id="ARBA00022777"/>
    </source>
</evidence>
<evidence type="ECO:0000256" key="11">
    <source>
        <dbReference type="ARBA" id="ARBA00023137"/>
    </source>
</evidence>
<evidence type="ECO:0000256" key="19">
    <source>
        <dbReference type="SAM" id="MobiDB-lite"/>
    </source>
</evidence>
<dbReference type="CDD" id="cd06263">
    <property type="entry name" value="MAM"/>
    <property type="match status" value="1"/>
</dbReference>
<evidence type="ECO:0000256" key="18">
    <source>
        <dbReference type="RuleBase" id="RU000312"/>
    </source>
</evidence>
<dbReference type="PANTHER" id="PTHR24416">
    <property type="entry name" value="TYROSINE-PROTEIN KINASE RECEPTOR"/>
    <property type="match status" value="1"/>
</dbReference>
<comment type="caution">
    <text evidence="16">Lacks conserved residue(s) required for the propagation of feature annotation.</text>
</comment>
<dbReference type="Pfam" id="PF12810">
    <property type="entry name" value="ALK_LTK_GRD"/>
    <property type="match status" value="1"/>
</dbReference>
<dbReference type="EMBL" id="JBDJPC010000001">
    <property type="protein sequence ID" value="KAL1518252.1"/>
    <property type="molecule type" value="Genomic_DNA"/>
</dbReference>
<dbReference type="InterPro" id="IPR008266">
    <property type="entry name" value="Tyr_kinase_AS"/>
</dbReference>
<evidence type="ECO:0000256" key="3">
    <source>
        <dbReference type="ARBA" id="ARBA00022679"/>
    </source>
</evidence>
<keyword evidence="8 17" id="KW-0067">ATP-binding</keyword>
<dbReference type="FunFam" id="3.30.200.20:FF:000117">
    <property type="entry name" value="Tyrosine-protein kinase receptor"/>
    <property type="match status" value="1"/>
</dbReference>
<feature type="compositionally biased region" description="Polar residues" evidence="19">
    <location>
        <begin position="1349"/>
        <end position="1358"/>
    </location>
</feature>
<feature type="chain" id="PRO_5044872378" description="Tyrosine-protein kinase receptor" evidence="21">
    <location>
        <begin position="25"/>
        <end position="1437"/>
    </location>
</feature>
<dbReference type="InterPro" id="IPR011009">
    <property type="entry name" value="Kinase-like_dom_sf"/>
</dbReference>
<keyword evidence="4 18" id="KW-0812">Transmembrane</keyword>
<dbReference type="SMART" id="SM00219">
    <property type="entry name" value="TyrKc"/>
    <property type="match status" value="1"/>
</dbReference>
<dbReference type="SMART" id="SM00137">
    <property type="entry name" value="MAM"/>
    <property type="match status" value="1"/>
</dbReference>
<evidence type="ECO:0000313" key="25">
    <source>
        <dbReference type="Proteomes" id="UP001566132"/>
    </source>
</evidence>
<keyword evidence="18" id="KW-0597">Phosphoprotein</keyword>
<dbReference type="GO" id="GO:0004714">
    <property type="term" value="F:transmembrane receptor protein tyrosine kinase activity"/>
    <property type="evidence" value="ECO:0007669"/>
    <property type="project" value="UniProtKB-EC"/>
</dbReference>
<dbReference type="PROSITE" id="PS00239">
    <property type="entry name" value="RECEPTOR_TYR_KIN_II"/>
    <property type="match status" value="1"/>
</dbReference>
<gene>
    <name evidence="24" type="ORF">ABEB36_001900</name>
</gene>
<protein>
    <recommendedName>
        <fullName evidence="18">Tyrosine-protein kinase receptor</fullName>
        <ecNumber evidence="18">2.7.10.1</ecNumber>
    </recommendedName>
</protein>
<keyword evidence="10 20" id="KW-0472">Membrane</keyword>
<comment type="catalytic activity">
    <reaction evidence="15 18">
        <text>L-tyrosyl-[protein] + ATP = O-phospho-L-tyrosyl-[protein] + ADP + H(+)</text>
        <dbReference type="Rhea" id="RHEA:10596"/>
        <dbReference type="Rhea" id="RHEA-COMP:10136"/>
        <dbReference type="Rhea" id="RHEA-COMP:20101"/>
        <dbReference type="ChEBI" id="CHEBI:15378"/>
        <dbReference type="ChEBI" id="CHEBI:30616"/>
        <dbReference type="ChEBI" id="CHEBI:46858"/>
        <dbReference type="ChEBI" id="CHEBI:61978"/>
        <dbReference type="ChEBI" id="CHEBI:456216"/>
        <dbReference type="EC" id="2.7.10.1"/>
    </reaction>
</comment>
<dbReference type="SUPFAM" id="SSF49899">
    <property type="entry name" value="Concanavalin A-like lectins/glucanases"/>
    <property type="match status" value="2"/>
</dbReference>
<name>A0ABD1FGR9_HYPHA</name>
<feature type="region of interest" description="Disordered" evidence="19">
    <location>
        <begin position="1349"/>
        <end position="1370"/>
    </location>
</feature>
<comment type="caution">
    <text evidence="24">The sequence shown here is derived from an EMBL/GenBank/DDBJ whole genome shotgun (WGS) entry which is preliminary data.</text>
</comment>
<evidence type="ECO:0000256" key="16">
    <source>
        <dbReference type="PROSITE-ProRule" id="PRU00124"/>
    </source>
</evidence>
<dbReference type="PROSITE" id="PS50060">
    <property type="entry name" value="MAM_2"/>
    <property type="match status" value="2"/>
</dbReference>
<dbReference type="SUPFAM" id="SSF57424">
    <property type="entry name" value="LDL receptor-like module"/>
    <property type="match status" value="1"/>
</dbReference>
<feature type="domain" description="Protein kinase" evidence="22">
    <location>
        <begin position="993"/>
        <end position="1270"/>
    </location>
</feature>
<evidence type="ECO:0000259" key="22">
    <source>
        <dbReference type="PROSITE" id="PS50011"/>
    </source>
</evidence>
<keyword evidence="2" id="KW-1003">Cell membrane</keyword>
<evidence type="ECO:0000256" key="15">
    <source>
        <dbReference type="ARBA" id="ARBA00051243"/>
    </source>
</evidence>
<feature type="binding site" evidence="17">
    <location>
        <position position="1027"/>
    </location>
    <ligand>
        <name>ATP</name>
        <dbReference type="ChEBI" id="CHEBI:30616"/>
    </ligand>
</feature>
<dbReference type="Proteomes" id="UP001566132">
    <property type="component" value="Unassembled WGS sequence"/>
</dbReference>
<dbReference type="Gene3D" id="4.10.400.10">
    <property type="entry name" value="Low-density Lipoprotein Receptor"/>
    <property type="match status" value="1"/>
</dbReference>
<evidence type="ECO:0000256" key="20">
    <source>
        <dbReference type="SAM" id="Phobius"/>
    </source>
</evidence>
<evidence type="ECO:0000313" key="24">
    <source>
        <dbReference type="EMBL" id="KAL1518252.1"/>
    </source>
</evidence>
<feature type="signal peptide" evidence="21">
    <location>
        <begin position="1"/>
        <end position="24"/>
    </location>
</feature>
<dbReference type="PROSITE" id="PS00109">
    <property type="entry name" value="PROTEIN_KINASE_TYR"/>
    <property type="match status" value="1"/>
</dbReference>
<evidence type="ECO:0000256" key="12">
    <source>
        <dbReference type="ARBA" id="ARBA00023157"/>
    </source>
</evidence>
<accession>A0ABD1FGR9</accession>
<dbReference type="InterPro" id="IPR050122">
    <property type="entry name" value="RTK"/>
</dbReference>
<dbReference type="PROSITE" id="PS50068">
    <property type="entry name" value="LDLRA_2"/>
    <property type="match status" value="1"/>
</dbReference>
<dbReference type="Pfam" id="PF07714">
    <property type="entry name" value="PK_Tyr_Ser-Thr"/>
    <property type="match status" value="1"/>
</dbReference>
<comment type="similarity">
    <text evidence="18">Belongs to the protein kinase superfamily. Tyr protein kinase family. Insulin receptor subfamily.</text>
</comment>
<feature type="domain" description="MAM" evidence="23">
    <location>
        <begin position="339"/>
        <end position="518"/>
    </location>
</feature>
<evidence type="ECO:0000256" key="8">
    <source>
        <dbReference type="ARBA" id="ARBA00022840"/>
    </source>
</evidence>
<dbReference type="CDD" id="cd00112">
    <property type="entry name" value="LDLa"/>
    <property type="match status" value="1"/>
</dbReference>
<dbReference type="GO" id="GO:0005524">
    <property type="term" value="F:ATP binding"/>
    <property type="evidence" value="ECO:0007669"/>
    <property type="project" value="UniProtKB-UniRule"/>
</dbReference>
<keyword evidence="5 21" id="KW-0732">Signal</keyword>
<dbReference type="SUPFAM" id="SSF56112">
    <property type="entry name" value="Protein kinase-like (PK-like)"/>
    <property type="match status" value="1"/>
</dbReference>
<comment type="subcellular location">
    <subcellularLocation>
        <location evidence="1">Cell membrane</location>
        <topology evidence="1">Single-pass type I membrane protein</topology>
    </subcellularLocation>
</comment>
<dbReference type="Pfam" id="PF00629">
    <property type="entry name" value="MAM"/>
    <property type="match status" value="2"/>
</dbReference>
<dbReference type="PANTHER" id="PTHR24416:SF604">
    <property type="entry name" value="RECEPTOR PROTEIN-TYROSINE KINASE"/>
    <property type="match status" value="1"/>
</dbReference>
<evidence type="ECO:0000256" key="4">
    <source>
        <dbReference type="ARBA" id="ARBA00022692"/>
    </source>
</evidence>
<reference evidence="24 25" key="1">
    <citation type="submission" date="2024-05" db="EMBL/GenBank/DDBJ databases">
        <title>Genetic variation in Jamaican populations of the coffee berry borer (Hypothenemus hampei).</title>
        <authorList>
            <person name="Errbii M."/>
            <person name="Myrie A."/>
        </authorList>
    </citation>
    <scope>NUCLEOTIDE SEQUENCE [LARGE SCALE GENOMIC DNA]</scope>
    <source>
        <strain evidence="24">JA-Hopewell-2020-01-JO</strain>
        <tissue evidence="24">Whole body</tissue>
    </source>
</reference>
<dbReference type="EC" id="2.7.10.1" evidence="18"/>
<evidence type="ECO:0000256" key="14">
    <source>
        <dbReference type="ARBA" id="ARBA00023180"/>
    </source>
</evidence>
<dbReference type="Gene3D" id="2.60.120.200">
    <property type="match status" value="2"/>
</dbReference>
<dbReference type="PRINTS" id="PR00109">
    <property type="entry name" value="TYRKINASE"/>
</dbReference>
<dbReference type="Gene3D" id="3.30.200.20">
    <property type="entry name" value="Phosphorylase Kinase, domain 1"/>
    <property type="match status" value="1"/>
</dbReference>
<evidence type="ECO:0000256" key="9">
    <source>
        <dbReference type="ARBA" id="ARBA00022989"/>
    </source>
</evidence>
<keyword evidence="3" id="KW-0808">Transferase</keyword>
<evidence type="ECO:0000256" key="10">
    <source>
        <dbReference type="ARBA" id="ARBA00023136"/>
    </source>
</evidence>
<feature type="transmembrane region" description="Helical" evidence="20">
    <location>
        <begin position="908"/>
        <end position="932"/>
    </location>
</feature>
<evidence type="ECO:0000256" key="17">
    <source>
        <dbReference type="PROSITE-ProRule" id="PRU10141"/>
    </source>
</evidence>
<dbReference type="PROSITE" id="PS00107">
    <property type="entry name" value="PROTEIN_KINASE_ATP"/>
    <property type="match status" value="1"/>
</dbReference>
<organism evidence="24 25">
    <name type="scientific">Hypothenemus hampei</name>
    <name type="common">Coffee berry borer</name>
    <dbReference type="NCBI Taxonomy" id="57062"/>
    <lineage>
        <taxon>Eukaryota</taxon>
        <taxon>Metazoa</taxon>
        <taxon>Ecdysozoa</taxon>
        <taxon>Arthropoda</taxon>
        <taxon>Hexapoda</taxon>
        <taxon>Insecta</taxon>
        <taxon>Pterygota</taxon>
        <taxon>Neoptera</taxon>
        <taxon>Endopterygota</taxon>
        <taxon>Coleoptera</taxon>
        <taxon>Polyphaga</taxon>
        <taxon>Cucujiformia</taxon>
        <taxon>Curculionidae</taxon>
        <taxon>Scolytinae</taxon>
        <taxon>Hypothenemus</taxon>
    </lineage>
</organism>
<evidence type="ECO:0000256" key="6">
    <source>
        <dbReference type="ARBA" id="ARBA00022741"/>
    </source>
</evidence>
<feature type="domain" description="MAM" evidence="23">
    <location>
        <begin position="122"/>
        <end position="290"/>
    </location>
</feature>
<evidence type="ECO:0000256" key="2">
    <source>
        <dbReference type="ARBA" id="ARBA00022475"/>
    </source>
</evidence>
<dbReference type="SMART" id="SM00192">
    <property type="entry name" value="LDLa"/>
    <property type="match status" value="1"/>
</dbReference>
<dbReference type="InterPro" id="IPR001245">
    <property type="entry name" value="Ser-Thr/Tyr_kinase_cat_dom"/>
</dbReference>
<dbReference type="FunFam" id="1.10.510.10:FF:000113">
    <property type="entry name" value="Tyrosine-protein kinase receptor"/>
    <property type="match status" value="1"/>
</dbReference>
<keyword evidence="9 20" id="KW-1133">Transmembrane helix</keyword>
<evidence type="ECO:0000256" key="21">
    <source>
        <dbReference type="SAM" id="SignalP"/>
    </source>
</evidence>
<dbReference type="PROSITE" id="PS01209">
    <property type="entry name" value="LDLRA_1"/>
    <property type="match status" value="1"/>
</dbReference>
<dbReference type="InterPro" id="IPR000998">
    <property type="entry name" value="MAM_dom"/>
</dbReference>
<keyword evidence="12" id="KW-1015">Disulfide bond</keyword>
<keyword evidence="13 18" id="KW-0675">Receptor</keyword>
<dbReference type="InterPro" id="IPR036055">
    <property type="entry name" value="LDL_receptor-like_sf"/>
</dbReference>
<dbReference type="GO" id="GO:0005886">
    <property type="term" value="C:plasma membrane"/>
    <property type="evidence" value="ECO:0007669"/>
    <property type="project" value="UniProtKB-SubCell"/>
</dbReference>
<evidence type="ECO:0000256" key="5">
    <source>
        <dbReference type="ARBA" id="ARBA00022729"/>
    </source>
</evidence>
<keyword evidence="6 17" id="KW-0547">Nucleotide-binding</keyword>
<dbReference type="InterPro" id="IPR013320">
    <property type="entry name" value="ConA-like_dom_sf"/>
</dbReference>
<keyword evidence="25" id="KW-1185">Reference proteome</keyword>
<dbReference type="InterPro" id="IPR023415">
    <property type="entry name" value="LDLR_class-A_CS"/>
</dbReference>
<proteinExistence type="inferred from homology"/>
<sequence length="1437" mass="158794">MIDSGDFVFITILLYLLCLPSLQQQDQTGAVRKAVLGITKKRPDFSTIQFVKNIDEGYFGLKTPSNGSRSIAELKDKLEKDKLEKDKRGNGKVDEQSLNKEEDLIRIFQNMRPKQVEYVVEYNCNFESECQWAWRKDIANGFFITSGGHIKKNQTGPKLDANEREFGSYLILRLPQKSTEYHVTSPLLGPTTSSCKLNLHVYQENMEGGSIRIVGDKTINYPMNVMMNNHTQWVVNTIQGNNLSTWKKEELSIGKITTNFTIILEVVPAENVLPRATVAFDNIQLYECFVKSDDTCSYHQYRCQGTRDCINATSVCDFIDDCPSGDDEKQNCHLMPYGSRCTFEEDVWCGWSNEDSKDVLQWIRHKGSTPNDLTGPNFDHTYLNTSGHYLFVNMLTEQANFASTAVLKSVVFNPPPRVHGNISSSYYNTCAIRFYVHKTGKHKSALKVQVTEFAFIENKTSSLYWSFMEDHGDQWKRVVLLLPNITHRYSIHFEAKKGYRFISDLAIDDVSLSPECFGINIPEAELQGYNYWNPKTDNMQKDTVDDFKNKTYYKITTCRNTGRYGPSHQNCTKEYNGTSTSVKVLHEAGLSGVQKWTAPRDGYYTLIVAGASGGRGSSGMGSSRGAIVRSVVFLTQGQELLVLAGQEGRGASVKVLGQTNNRSNNSDTKSVLKQILSMTITDSGGGGGGATYVFMRNRTKHSVPIAIAAGGGGLGLGRIFDVESYHGQGFVEGVRPFTGQASGNIFSPAGPGGGWTMSYGNLAAQSTTSGSSLLMGGVGGKACYKSIDGKGDGGFGGGGGGCTNGGGGGGYSGGAANSTNGEGGTSFVDLSRTEARFAKAYSGQNFGPGYVVIIPAIIEGCECDVWCVALDERRSETTCICPKDFKLADDKKSCISGIVNLSHPYPPWFVVGLIVTVFCLTVAFGMVCFVLYNRYQQQVSGLLRHKGCPVSDVQLSRLRHASGSVTTQYNPNYEFGGIITTIADLQHIPRDQLRLVKALGQGAFGEVYQGCYRQRPCDTVEMPVAVKTLQELTVKQAEDDFLTEALIMSKFNHPNIVHFIGVCFDKHPKFIVLELLTGGDLKNFLRESRPKPDRPSVLNMKDLITIAMDIARGCKYLEEKRFIHRDIAARNCLLTTKGPGRVAKIADFGMSRDIYRADYYRKDGKAMLPIKWMPPEAFLEGLFSSKTDVWSFGILLWEIMKMGFMPYTGCSNREVMDLVVRGGRLERPENCPPPIYAIMYSCWLPKPEDRPNFGTLLERLSYCLQDSEVLNAPLPMFYFKANDEKDTTIIRPSDSNDNCLQVITNPSDYLVPNHTAPTTPDTLEQSTSSVEKLIPDNSNEHWETSFSIIPNSRSTQPLLDSENSKEGDTPLTVDELLSMTTATTTAPRTGTSVKAGVSLDASALAKSMCTTPLTGRRYLEEIGGRPFSGNGDAEIDC</sequence>
<evidence type="ECO:0000256" key="13">
    <source>
        <dbReference type="ARBA" id="ARBA00023170"/>
    </source>
</evidence>
<keyword evidence="11" id="KW-0829">Tyrosine-protein kinase</keyword>
<dbReference type="InterPro" id="IPR000719">
    <property type="entry name" value="Prot_kinase_dom"/>
</dbReference>
<keyword evidence="7" id="KW-0418">Kinase</keyword>
<dbReference type="InterPro" id="IPR020635">
    <property type="entry name" value="Tyr_kinase_cat_dom"/>
</dbReference>
<evidence type="ECO:0000259" key="23">
    <source>
        <dbReference type="PROSITE" id="PS50060"/>
    </source>
</evidence>
<dbReference type="FunFam" id="2.60.120.200:FF:000193">
    <property type="entry name" value="Tyrosine-protein kinase receptor"/>
    <property type="match status" value="1"/>
</dbReference>
<keyword evidence="14" id="KW-0325">Glycoprotein</keyword>
<dbReference type="PROSITE" id="PS50011">
    <property type="entry name" value="PROTEIN_KINASE_DOM"/>
    <property type="match status" value="1"/>
</dbReference>
<dbReference type="InterPro" id="IPR055163">
    <property type="entry name" value="ALK/LTK-like_GRD"/>
</dbReference>
<dbReference type="InterPro" id="IPR002011">
    <property type="entry name" value="Tyr_kinase_rcpt_2_CS"/>
</dbReference>
<dbReference type="InterPro" id="IPR002172">
    <property type="entry name" value="LDrepeatLR_classA_rpt"/>
</dbReference>
<dbReference type="InterPro" id="IPR017441">
    <property type="entry name" value="Protein_kinase_ATP_BS"/>
</dbReference>
<evidence type="ECO:0000256" key="1">
    <source>
        <dbReference type="ARBA" id="ARBA00004251"/>
    </source>
</evidence>